<evidence type="ECO:0000256" key="1">
    <source>
        <dbReference type="SAM" id="MobiDB-lite"/>
    </source>
</evidence>
<name>A0ABV6VYC5_9ACTN</name>
<evidence type="ECO:0000313" key="3">
    <source>
        <dbReference type="Proteomes" id="UP001592531"/>
    </source>
</evidence>
<sequence length="103" mass="11664">MSGTHDARRHEQDALPEPGEEPLSGTAVDLYALLRRASSRNFHRPVVEISRTRAMEALGCSQRSVERAQEQLAARGLLTYQRVLAAYRSRPEDLPDRYTLTSR</sequence>
<proteinExistence type="predicted"/>
<evidence type="ECO:0008006" key="4">
    <source>
        <dbReference type="Google" id="ProtNLM"/>
    </source>
</evidence>
<dbReference type="Proteomes" id="UP001592531">
    <property type="component" value="Unassembled WGS sequence"/>
</dbReference>
<organism evidence="2 3">
    <name type="scientific">Streptacidiphilus cavernicola</name>
    <dbReference type="NCBI Taxonomy" id="3342716"/>
    <lineage>
        <taxon>Bacteria</taxon>
        <taxon>Bacillati</taxon>
        <taxon>Actinomycetota</taxon>
        <taxon>Actinomycetes</taxon>
        <taxon>Kitasatosporales</taxon>
        <taxon>Streptomycetaceae</taxon>
        <taxon>Streptacidiphilus</taxon>
    </lineage>
</organism>
<feature type="region of interest" description="Disordered" evidence="1">
    <location>
        <begin position="1"/>
        <end position="24"/>
    </location>
</feature>
<reference evidence="2 3" key="1">
    <citation type="submission" date="2024-09" db="EMBL/GenBank/DDBJ databases">
        <authorList>
            <person name="Lee S.D."/>
        </authorList>
    </citation>
    <scope>NUCLEOTIDE SEQUENCE [LARGE SCALE GENOMIC DNA]</scope>
    <source>
        <strain evidence="2 3">N8-3</strain>
    </source>
</reference>
<gene>
    <name evidence="2" type="ORF">ACEZDE_19320</name>
</gene>
<keyword evidence="3" id="KW-1185">Reference proteome</keyword>
<dbReference type="RefSeq" id="WP_380537563.1">
    <property type="nucleotide sequence ID" value="NZ_JBHFAB010000013.1"/>
</dbReference>
<protein>
    <recommendedName>
        <fullName evidence="4">Helix-turn-helix domain-containing protein</fullName>
    </recommendedName>
</protein>
<comment type="caution">
    <text evidence="2">The sequence shown here is derived from an EMBL/GenBank/DDBJ whole genome shotgun (WGS) entry which is preliminary data.</text>
</comment>
<dbReference type="EMBL" id="JBHFAB010000013">
    <property type="protein sequence ID" value="MFC1418767.1"/>
    <property type="molecule type" value="Genomic_DNA"/>
</dbReference>
<feature type="compositionally biased region" description="Basic and acidic residues" evidence="1">
    <location>
        <begin position="1"/>
        <end position="13"/>
    </location>
</feature>
<evidence type="ECO:0000313" key="2">
    <source>
        <dbReference type="EMBL" id="MFC1418767.1"/>
    </source>
</evidence>
<accession>A0ABV6VYC5</accession>